<reference evidence="1" key="1">
    <citation type="submission" date="2020-05" db="EMBL/GenBank/DDBJ databases">
        <title>Mycena genomes resolve the evolution of fungal bioluminescence.</title>
        <authorList>
            <person name="Tsai I.J."/>
        </authorList>
    </citation>
    <scope>NUCLEOTIDE SEQUENCE</scope>
    <source>
        <strain evidence="1">171206Taipei</strain>
    </source>
</reference>
<gene>
    <name evidence="1" type="ORF">MIND_00701400</name>
</gene>
<dbReference type="GeneID" id="59346234"/>
<dbReference type="InterPro" id="IPR032675">
    <property type="entry name" value="LRR_dom_sf"/>
</dbReference>
<accession>A0A8H6SN95</accession>
<proteinExistence type="predicted"/>
<evidence type="ECO:0000313" key="1">
    <source>
        <dbReference type="EMBL" id="KAF7301362.1"/>
    </source>
</evidence>
<dbReference type="EMBL" id="JACAZF010000006">
    <property type="protein sequence ID" value="KAF7301362.1"/>
    <property type="molecule type" value="Genomic_DNA"/>
</dbReference>
<keyword evidence="2" id="KW-1185">Reference proteome</keyword>
<comment type="caution">
    <text evidence="1">The sequence shown here is derived from an EMBL/GenBank/DDBJ whole genome shotgun (WGS) entry which is preliminary data.</text>
</comment>
<dbReference type="SUPFAM" id="SSF52058">
    <property type="entry name" value="L domain-like"/>
    <property type="match status" value="1"/>
</dbReference>
<dbReference type="AlphaFoldDB" id="A0A8H6SN95"/>
<dbReference type="Proteomes" id="UP000636479">
    <property type="component" value="Unassembled WGS sequence"/>
</dbReference>
<protein>
    <submittedName>
        <fullName evidence="1">Uncharacterized protein</fullName>
    </submittedName>
</protein>
<dbReference type="RefSeq" id="XP_037219362.1">
    <property type="nucleotide sequence ID" value="XM_037363718.1"/>
</dbReference>
<dbReference type="Gene3D" id="3.80.10.10">
    <property type="entry name" value="Ribonuclease Inhibitor"/>
    <property type="match status" value="1"/>
</dbReference>
<name>A0A8H6SN95_9AGAR</name>
<organism evidence="1 2">
    <name type="scientific">Mycena indigotica</name>
    <dbReference type="NCBI Taxonomy" id="2126181"/>
    <lineage>
        <taxon>Eukaryota</taxon>
        <taxon>Fungi</taxon>
        <taxon>Dikarya</taxon>
        <taxon>Basidiomycota</taxon>
        <taxon>Agaricomycotina</taxon>
        <taxon>Agaricomycetes</taxon>
        <taxon>Agaricomycetidae</taxon>
        <taxon>Agaricales</taxon>
        <taxon>Marasmiineae</taxon>
        <taxon>Mycenaceae</taxon>
        <taxon>Mycena</taxon>
    </lineage>
</organism>
<dbReference type="OrthoDB" id="3515175at2759"/>
<sequence>MGQRHQIFLVARVVAHGDDAARYRCVGAYHHQWCYGRLPLSSTRRFLTLLKHSDNAKIVKAEIDALQGQYGKETSAKNANYVPCPYSLFLVASAFCVDLENGYMSGDNFAHGILDAMMGSSQGDNNDGITVFDITNPADPAYCHVSIYGLEAARDNVESRVPLSAERYVRAYYPETATKDMENPDLDELDVRAKFDALRGERLMTIDVLAEAWPEEYNEGDSKPAVKQKKPRQHLPTLVELTLGPAVEHGLKTGDLEVIEDMVWHPGKAAAMWPALRRQNPFPEVGMSLLIKVVQQQVPTTATSLDLSGFSLSNQQILTVLEQCNIDNLQHLDLSHNPNISVDVIRLVLGQYPNLQRLILLGTSIANHDLNQMLSAEPSLFRNSIAPSAFSFLGILDMNTVAMTSLPIFSPLALIQSMTDILFPLVDPTYRYANMAEWITHAAFGSSYRLPGLAWGERRVFCIPSPNVLHHPKVRTWIFALQWFRYRRDNFYAFLSRDGPDGDLLVYDLRGFLKAMEEEGRPPVPEADVQKLENVLARLKDTVHLTDRTKVADRHQIFLIARVIPDGEDTASYRCVGAHITINGALGATRNFLTLLKQTNNARVVESELAALQGQYREDTANGYVPCPYALFLVASAFCVDLEDNHASGGSFSNGILDALMGSGDGDNNDGITVFDISKPTDPAYCHVAVYGLEAAEAGGEVENYIPLSAEQYVRAYVPLKEDASMSDEEETYVRAMIDALSAERLITIDTLAEARPWEYNPSESITDSEVSPSRQRQHLPTLVDLTLGLGVEYGLKTGELQVIEDLVWHPGKAATIWPVLQRQNPFPDVGMSLLIKVVQQQVPATATSLDLSGFSLSYEQTLAVVEQCQIEHLRMLDLSRNSYLSAQVIRLVLERRPDIQRLVLLRTSISNEELSTLLSADSSLFRSNVGELVHPLLLSIEKPTFPSAFVYAGNHGNHSCIVSLPIFSPSAIIQGITDIL</sequence>
<evidence type="ECO:0000313" key="2">
    <source>
        <dbReference type="Proteomes" id="UP000636479"/>
    </source>
</evidence>